<comment type="caution">
    <text evidence="1">The sequence shown here is derived from an EMBL/GenBank/DDBJ whole genome shotgun (WGS) entry which is preliminary data.</text>
</comment>
<protein>
    <submittedName>
        <fullName evidence="1">Uncharacterized protein</fullName>
    </submittedName>
</protein>
<reference evidence="1 2" key="1">
    <citation type="submission" date="2016-11" db="EMBL/GenBank/DDBJ databases">
        <title>Mixed transmission modes and dynamic genome evolution in an obligate animal-bacterial symbiosis.</title>
        <authorList>
            <person name="Russell S.L."/>
            <person name="Corbett-Detig R.B."/>
            <person name="Cavanaugh C.M."/>
        </authorList>
    </citation>
    <scope>NUCLEOTIDE SEQUENCE [LARGE SCALE GENOMIC DNA]</scope>
    <source>
        <strain evidence="1">Se-Cadez</strain>
    </source>
</reference>
<dbReference type="Proteomes" id="UP000190896">
    <property type="component" value="Unassembled WGS sequence"/>
</dbReference>
<dbReference type="Pfam" id="PF21651">
    <property type="entry name" value="DUF6858"/>
    <property type="match status" value="1"/>
</dbReference>
<dbReference type="InterPro" id="IPR049204">
    <property type="entry name" value="DUF6858"/>
</dbReference>
<dbReference type="RefSeq" id="WP_078487120.1">
    <property type="nucleotide sequence ID" value="NZ_MPRJ01000038.1"/>
</dbReference>
<dbReference type="AlphaFoldDB" id="A0A1T2KUC1"/>
<dbReference type="OrthoDB" id="597829at2"/>
<evidence type="ECO:0000313" key="1">
    <source>
        <dbReference type="EMBL" id="OOZ36463.1"/>
    </source>
</evidence>
<accession>A0A1T2KUC1</accession>
<proteinExistence type="predicted"/>
<sequence length="130" mass="14731">MKQSLQQSEYAIFSLEVDKTETRCHSVDEIIEYLKTCIDEHSTARFIALYDHYAHTIALPEGQVSDEIRGAKHIIFCFGITLPDPLMMAVRPRSIGVVELADRFSITFLEAPMPVANVAMEKWAQGICNR</sequence>
<keyword evidence="2" id="KW-1185">Reference proteome</keyword>
<organism evidence="1 2">
    <name type="scientific">Solemya velesiana gill symbiont</name>
    <dbReference type="NCBI Taxonomy" id="1918948"/>
    <lineage>
        <taxon>Bacteria</taxon>
        <taxon>Pseudomonadati</taxon>
        <taxon>Pseudomonadota</taxon>
        <taxon>Gammaproteobacteria</taxon>
        <taxon>sulfur-oxidizing symbionts</taxon>
    </lineage>
</organism>
<gene>
    <name evidence="1" type="ORF">BOW51_07040</name>
</gene>
<name>A0A1T2KUC1_9GAMM</name>
<evidence type="ECO:0000313" key="2">
    <source>
        <dbReference type="Proteomes" id="UP000190896"/>
    </source>
</evidence>
<dbReference type="EMBL" id="MPRJ01000038">
    <property type="protein sequence ID" value="OOZ36463.1"/>
    <property type="molecule type" value="Genomic_DNA"/>
</dbReference>